<proteinExistence type="predicted"/>
<evidence type="ECO:0000313" key="3">
    <source>
        <dbReference type="EMBL" id="MDY5146193.1"/>
    </source>
</evidence>
<dbReference type="EMBL" id="JAWNFY010000009">
    <property type="protein sequence ID" value="MDY5146193.1"/>
    <property type="molecule type" value="Genomic_DNA"/>
</dbReference>
<dbReference type="GO" id="GO:0003677">
    <property type="term" value="F:DNA binding"/>
    <property type="evidence" value="ECO:0007669"/>
    <property type="project" value="InterPro"/>
</dbReference>
<dbReference type="EMBL" id="JAWNFV010000003">
    <property type="protein sequence ID" value="MDY5140094.1"/>
    <property type="molecule type" value="Genomic_DNA"/>
</dbReference>
<evidence type="ECO:0000313" key="5">
    <source>
        <dbReference type="Proteomes" id="UP001288320"/>
    </source>
</evidence>
<dbReference type="SUPFAM" id="SSF47413">
    <property type="entry name" value="lambda repressor-like DNA-binding domains"/>
    <property type="match status" value="1"/>
</dbReference>
<gene>
    <name evidence="2" type="ORF">R6G74_02015</name>
    <name evidence="3" type="ORF">R6P33_04045</name>
</gene>
<organism evidence="2 5">
    <name type="scientific">Actinotignum timonense</name>
    <dbReference type="NCBI Taxonomy" id="1870995"/>
    <lineage>
        <taxon>Bacteria</taxon>
        <taxon>Bacillati</taxon>
        <taxon>Actinomycetota</taxon>
        <taxon>Actinomycetes</taxon>
        <taxon>Actinomycetales</taxon>
        <taxon>Actinomycetaceae</taxon>
        <taxon>Actinotignum</taxon>
    </lineage>
</organism>
<dbReference type="GeneID" id="92813563"/>
<dbReference type="AlphaFoldDB" id="A0AAW9HKE3"/>
<dbReference type="SMART" id="SM00530">
    <property type="entry name" value="HTH_XRE"/>
    <property type="match status" value="1"/>
</dbReference>
<name>A0AAW9HKE3_9ACTO</name>
<dbReference type="InterPro" id="IPR010982">
    <property type="entry name" value="Lambda_DNA-bd_dom_sf"/>
</dbReference>
<reference evidence="2 4" key="1">
    <citation type="submission" date="2023-10" db="EMBL/GenBank/DDBJ databases">
        <title>Whole Genome based description of the genera Actinobaculum and Actinotignum reveals a complex phylogenetic relationship within the species included in the genus Actinotignum.</title>
        <authorList>
            <person name="Jensen C.S."/>
            <person name="Dargis R."/>
            <person name="Kemp M."/>
            <person name="Christensen J.J."/>
        </authorList>
    </citation>
    <scope>NUCLEOTIDE SEQUENCE</scope>
    <source>
        <strain evidence="3 4">SLA_B089</strain>
        <strain evidence="2">SLA_B245</strain>
    </source>
</reference>
<protein>
    <submittedName>
        <fullName evidence="2">Helix-turn-helix transcriptional regulator</fullName>
    </submittedName>
</protein>
<keyword evidence="4" id="KW-1185">Reference proteome</keyword>
<sequence>MKGNVMEESLLVVRERSRLQAARRRRLLRELKAIRMRKGLSQETVASRMCTTQSAVSELESGITNPTIHTLQLYAVVIGAAISYTVEDLDRDYSYSWTETIDESVPDVGVEYVTQG</sequence>
<accession>A0AAW9HKE3</accession>
<dbReference type="Gene3D" id="1.10.260.40">
    <property type="entry name" value="lambda repressor-like DNA-binding domains"/>
    <property type="match status" value="1"/>
</dbReference>
<dbReference type="CDD" id="cd00093">
    <property type="entry name" value="HTH_XRE"/>
    <property type="match status" value="1"/>
</dbReference>
<evidence type="ECO:0000313" key="4">
    <source>
        <dbReference type="Proteomes" id="UP001284901"/>
    </source>
</evidence>
<dbReference type="PROSITE" id="PS50943">
    <property type="entry name" value="HTH_CROC1"/>
    <property type="match status" value="1"/>
</dbReference>
<evidence type="ECO:0000259" key="1">
    <source>
        <dbReference type="PROSITE" id="PS50943"/>
    </source>
</evidence>
<dbReference type="Pfam" id="PF01381">
    <property type="entry name" value="HTH_3"/>
    <property type="match status" value="1"/>
</dbReference>
<dbReference type="Proteomes" id="UP001284901">
    <property type="component" value="Unassembled WGS sequence"/>
</dbReference>
<feature type="domain" description="HTH cro/C1-type" evidence="1">
    <location>
        <begin position="31"/>
        <end position="89"/>
    </location>
</feature>
<evidence type="ECO:0000313" key="2">
    <source>
        <dbReference type="EMBL" id="MDY5140094.1"/>
    </source>
</evidence>
<dbReference type="Proteomes" id="UP001288320">
    <property type="component" value="Unassembled WGS sequence"/>
</dbReference>
<comment type="caution">
    <text evidence="2">The sequence shown here is derived from an EMBL/GenBank/DDBJ whole genome shotgun (WGS) entry which is preliminary data.</text>
</comment>
<dbReference type="RefSeq" id="WP_101595295.1">
    <property type="nucleotide sequence ID" value="NZ_CAUPFC010000004.1"/>
</dbReference>
<dbReference type="InterPro" id="IPR001387">
    <property type="entry name" value="Cro/C1-type_HTH"/>
</dbReference>